<proteinExistence type="predicted"/>
<feature type="signal peptide" evidence="2">
    <location>
        <begin position="1"/>
        <end position="24"/>
    </location>
</feature>
<dbReference type="AlphaFoldDB" id="A0A9J6DVW9"/>
<reference evidence="3" key="1">
    <citation type="journal article" date="2020" name="Cell">
        <title>Large-Scale Comparative Analyses of Tick Genomes Elucidate Their Genetic Diversity and Vector Capacities.</title>
        <authorList>
            <consortium name="Tick Genome and Microbiome Consortium (TIGMIC)"/>
            <person name="Jia N."/>
            <person name="Wang J."/>
            <person name="Shi W."/>
            <person name="Du L."/>
            <person name="Sun Y."/>
            <person name="Zhan W."/>
            <person name="Jiang J.F."/>
            <person name="Wang Q."/>
            <person name="Zhang B."/>
            <person name="Ji P."/>
            <person name="Bell-Sakyi L."/>
            <person name="Cui X.M."/>
            <person name="Yuan T.T."/>
            <person name="Jiang B.G."/>
            <person name="Yang W.F."/>
            <person name="Lam T.T."/>
            <person name="Chang Q.C."/>
            <person name="Ding S.J."/>
            <person name="Wang X.J."/>
            <person name="Zhu J.G."/>
            <person name="Ruan X.D."/>
            <person name="Zhao L."/>
            <person name="Wei J.T."/>
            <person name="Ye R.Z."/>
            <person name="Que T.C."/>
            <person name="Du C.H."/>
            <person name="Zhou Y.H."/>
            <person name="Cheng J.X."/>
            <person name="Dai P.F."/>
            <person name="Guo W.B."/>
            <person name="Han X.H."/>
            <person name="Huang E.J."/>
            <person name="Li L.F."/>
            <person name="Wei W."/>
            <person name="Gao Y.C."/>
            <person name="Liu J.Z."/>
            <person name="Shao H.Z."/>
            <person name="Wang X."/>
            <person name="Wang C.C."/>
            <person name="Yang T.C."/>
            <person name="Huo Q.B."/>
            <person name="Li W."/>
            <person name="Chen H.Y."/>
            <person name="Chen S.E."/>
            <person name="Zhou L.G."/>
            <person name="Ni X.B."/>
            <person name="Tian J.H."/>
            <person name="Sheng Y."/>
            <person name="Liu T."/>
            <person name="Pan Y.S."/>
            <person name="Xia L.Y."/>
            <person name="Li J."/>
            <person name="Zhao F."/>
            <person name="Cao W.C."/>
        </authorList>
    </citation>
    <scope>NUCLEOTIDE SEQUENCE</scope>
    <source>
        <strain evidence="3">Rmic-2018</strain>
    </source>
</reference>
<sequence length="292" mass="32847">MRLSFCRSFVLALGLMAPLYYTYKSLEDKEAQQKSVCLKYWVGVASYTVIDGVAGQLGRGPLKELVDCVRLITLVWIQLSTIVSHTSAPRQNVQARMDQDELTHECPNVTPQDEASASNVRPQRKTTLSTRAKEMYQTSREEHCRKLDSVWKNVESALQALSRAMGEQFTVAKTQLRASYECYEHATARYSAFLEKAKTPESRHELHLQQAIDEDREAIVSEKLREATPQERDKAHETASQFSLLVHSRASSRSQRSGSSTISLAAVQAHAQAEAVKARAQFGRKEAAMRLE</sequence>
<comment type="caution">
    <text evidence="3">The sequence shown here is derived from an EMBL/GenBank/DDBJ whole genome shotgun (WGS) entry which is preliminary data.</text>
</comment>
<evidence type="ECO:0000313" key="3">
    <source>
        <dbReference type="EMBL" id="KAH8025872.1"/>
    </source>
</evidence>
<evidence type="ECO:0000256" key="1">
    <source>
        <dbReference type="SAM" id="MobiDB-lite"/>
    </source>
</evidence>
<accession>A0A9J6DVW9</accession>
<protein>
    <submittedName>
        <fullName evidence="3">Uncharacterized protein</fullName>
    </submittedName>
</protein>
<evidence type="ECO:0000256" key="2">
    <source>
        <dbReference type="SAM" id="SignalP"/>
    </source>
</evidence>
<organism evidence="3 4">
    <name type="scientific">Rhipicephalus microplus</name>
    <name type="common">Cattle tick</name>
    <name type="synonym">Boophilus microplus</name>
    <dbReference type="NCBI Taxonomy" id="6941"/>
    <lineage>
        <taxon>Eukaryota</taxon>
        <taxon>Metazoa</taxon>
        <taxon>Ecdysozoa</taxon>
        <taxon>Arthropoda</taxon>
        <taxon>Chelicerata</taxon>
        <taxon>Arachnida</taxon>
        <taxon>Acari</taxon>
        <taxon>Parasitiformes</taxon>
        <taxon>Ixodida</taxon>
        <taxon>Ixodoidea</taxon>
        <taxon>Ixodidae</taxon>
        <taxon>Rhipicephalinae</taxon>
        <taxon>Rhipicephalus</taxon>
        <taxon>Boophilus</taxon>
    </lineage>
</organism>
<feature type="region of interest" description="Disordered" evidence="1">
    <location>
        <begin position="109"/>
        <end position="128"/>
    </location>
</feature>
<dbReference type="EMBL" id="JABSTU010000007">
    <property type="protein sequence ID" value="KAH8025872.1"/>
    <property type="molecule type" value="Genomic_DNA"/>
</dbReference>
<name>A0A9J6DVW9_RHIMP</name>
<keyword evidence="2" id="KW-0732">Signal</keyword>
<feature type="chain" id="PRO_5039911891" evidence="2">
    <location>
        <begin position="25"/>
        <end position="292"/>
    </location>
</feature>
<dbReference type="Proteomes" id="UP000821866">
    <property type="component" value="Unassembled WGS sequence"/>
</dbReference>
<reference evidence="3" key="2">
    <citation type="submission" date="2021-09" db="EMBL/GenBank/DDBJ databases">
        <authorList>
            <person name="Jia N."/>
            <person name="Wang J."/>
            <person name="Shi W."/>
            <person name="Du L."/>
            <person name="Sun Y."/>
            <person name="Zhan W."/>
            <person name="Jiang J."/>
            <person name="Wang Q."/>
            <person name="Zhang B."/>
            <person name="Ji P."/>
            <person name="Sakyi L.B."/>
            <person name="Cui X."/>
            <person name="Yuan T."/>
            <person name="Jiang B."/>
            <person name="Yang W."/>
            <person name="Lam T.T.-Y."/>
            <person name="Chang Q."/>
            <person name="Ding S."/>
            <person name="Wang X."/>
            <person name="Zhu J."/>
            <person name="Ruan X."/>
            <person name="Zhao L."/>
            <person name="Wei J."/>
            <person name="Que T."/>
            <person name="Du C."/>
            <person name="Cheng J."/>
            <person name="Dai P."/>
            <person name="Han X."/>
            <person name="Huang E."/>
            <person name="Gao Y."/>
            <person name="Liu J."/>
            <person name="Shao H."/>
            <person name="Ye R."/>
            <person name="Li L."/>
            <person name="Wei W."/>
            <person name="Wang X."/>
            <person name="Wang C."/>
            <person name="Huo Q."/>
            <person name="Li W."/>
            <person name="Guo W."/>
            <person name="Chen H."/>
            <person name="Chen S."/>
            <person name="Zhou L."/>
            <person name="Zhou L."/>
            <person name="Ni X."/>
            <person name="Tian J."/>
            <person name="Zhou Y."/>
            <person name="Sheng Y."/>
            <person name="Liu T."/>
            <person name="Pan Y."/>
            <person name="Xia L."/>
            <person name="Li J."/>
            <person name="Zhao F."/>
            <person name="Cao W."/>
        </authorList>
    </citation>
    <scope>NUCLEOTIDE SEQUENCE</scope>
    <source>
        <strain evidence="3">Rmic-2018</strain>
        <tissue evidence="3">Larvae</tissue>
    </source>
</reference>
<evidence type="ECO:0000313" key="4">
    <source>
        <dbReference type="Proteomes" id="UP000821866"/>
    </source>
</evidence>
<gene>
    <name evidence="3" type="ORF">HPB51_013577</name>
</gene>
<keyword evidence="4" id="KW-1185">Reference proteome</keyword>